<dbReference type="RefSeq" id="WP_101010321.1">
    <property type="nucleotide sequence ID" value="NZ_FRFC01000004.1"/>
</dbReference>
<accession>A0A2H1EHK3</accession>
<dbReference type="EMBL" id="FRFC01000004">
    <property type="protein sequence ID" value="SHO46489.1"/>
    <property type="molecule type" value="Genomic_DNA"/>
</dbReference>
<gene>
    <name evidence="1" type="ORF">NSIN_30130</name>
</gene>
<dbReference type="Proteomes" id="UP000232412">
    <property type="component" value="Unassembled WGS sequence"/>
</dbReference>
<reference evidence="2" key="1">
    <citation type="submission" date="2016-12" db="EMBL/GenBank/DDBJ databases">
        <authorList>
            <person name="Herbold C."/>
        </authorList>
    </citation>
    <scope>NUCLEOTIDE SEQUENCE [LARGE SCALE GENOMIC DNA]</scope>
</reference>
<evidence type="ECO:0000313" key="2">
    <source>
        <dbReference type="Proteomes" id="UP000232412"/>
    </source>
</evidence>
<proteinExistence type="predicted"/>
<sequence length="71" mass="8142">MVLSSKEKTAIIVSHLVRVYSERAEQGEVPQNQSVIDFIIKNIPQEYKQDLSMDLIDDVFAFISTRPMELS</sequence>
<organism evidence="1 2">
    <name type="scientific">Nitrosotalea sinensis</name>
    <dbReference type="NCBI Taxonomy" id="1499975"/>
    <lineage>
        <taxon>Archaea</taxon>
        <taxon>Nitrososphaerota</taxon>
        <taxon>Nitrososphaeria</taxon>
        <taxon>Nitrosotaleales</taxon>
        <taxon>Nitrosotaleaceae</taxon>
        <taxon>Nitrosotalea</taxon>
    </lineage>
</organism>
<dbReference type="AlphaFoldDB" id="A0A2H1EHK3"/>
<protein>
    <submittedName>
        <fullName evidence="1">Uncharacterized protein</fullName>
    </submittedName>
</protein>
<dbReference type="OrthoDB" id="9913at2157"/>
<evidence type="ECO:0000313" key="1">
    <source>
        <dbReference type="EMBL" id="SHO46489.1"/>
    </source>
</evidence>
<name>A0A2H1EHK3_9ARCH</name>
<keyword evidence="2" id="KW-1185">Reference proteome</keyword>